<protein>
    <submittedName>
        <fullName evidence="2">Retrograde transporter</fullName>
    </submittedName>
</protein>
<keyword evidence="3" id="KW-1185">Reference proteome</keyword>
<organism evidence="2 3">
    <name type="scientific">Thanatephorus cucumeris (strain AG1-IA)</name>
    <name type="common">Rice sheath blight fungus</name>
    <name type="synonym">Rhizoctonia solani</name>
    <dbReference type="NCBI Taxonomy" id="983506"/>
    <lineage>
        <taxon>Eukaryota</taxon>
        <taxon>Fungi</taxon>
        <taxon>Dikarya</taxon>
        <taxon>Basidiomycota</taxon>
        <taxon>Agaricomycotina</taxon>
        <taxon>Agaricomycetes</taxon>
        <taxon>Cantharellales</taxon>
        <taxon>Ceratobasidiaceae</taxon>
        <taxon>Rhizoctonia</taxon>
        <taxon>Rhizoctonia solani AG-1</taxon>
    </lineage>
</organism>
<dbReference type="OrthoDB" id="10258130at2759"/>
<sequence length="624" mass="68540">MQASSLSIRTRHPNDNRLPLSIPPTSFCPTHEFLPSYHTKRGYKRIVAAQFEILRIPGRLVYGCKAEALKAINERHEMKCVWDWYGEVLVGVLSLQVRGLGLGTYDIGSLESSGVSGVEDEQNSRSSPTPRCQCTRLTLASVRSSWARPQGSIAYLVSSEAGNPTLNVRPAVGKAQCIQQSVLFRDTLGEHGQVRQTEQFLAVALPFLVKDTGYDVIRHNLLSTTMVLVAHDLPTKFKKLLVPGKIQQIVCTGNVCDGETYEYLRTVAADVHVVRGDFDDNPAYPMSLTLRHPPLTLGVVHGHQCGPAGDIDALHGIFLSYGWELARGIQPGTARSGCPTVGYGSYGLRLAARKLIFMRGPRFSAVEHQGVFFVNPGSATGAWSGMEYYSSGLSSTPSFLLLDIQGPAVVTYVYQLVDGDVRVEKIEWRKPVEQELERRRMNDGWPTISRAVYTLGVASDAQARLTNHAFSGCSTASAPLFGVLLNYLISEASDRPLNLRCGWHVNVHDGVAYNRNFGYCVSECFLNLMGDCTLYPSWNVSALGSVIDTQSGLGPDPWLVLIDIIGYSAFQHRSVRWRWGVAAWHRDYQRRLNGSCGAALGLCAFTHSAPLPSCGTPEPDAVHI</sequence>
<evidence type="ECO:0000313" key="3">
    <source>
        <dbReference type="Proteomes" id="UP000011668"/>
    </source>
</evidence>
<dbReference type="PANTHER" id="PTHR11124">
    <property type="entry name" value="VACUOLAR SORTING PROTEIN VPS29"/>
    <property type="match status" value="1"/>
</dbReference>
<dbReference type="EMBL" id="AFRT01000143">
    <property type="protein sequence ID" value="ELU45196.1"/>
    <property type="molecule type" value="Genomic_DNA"/>
</dbReference>
<dbReference type="InterPro" id="IPR029052">
    <property type="entry name" value="Metallo-depent_PP-like"/>
</dbReference>
<comment type="caution">
    <text evidence="2">The sequence shown here is derived from an EMBL/GenBank/DDBJ whole genome shotgun (WGS) entry which is preliminary data.</text>
</comment>
<evidence type="ECO:0000256" key="1">
    <source>
        <dbReference type="SAM" id="MobiDB-lite"/>
    </source>
</evidence>
<dbReference type="STRING" id="983506.L8X4G9"/>
<name>L8X4G9_THACA</name>
<evidence type="ECO:0000313" key="2">
    <source>
        <dbReference type="EMBL" id="ELU45196.1"/>
    </source>
</evidence>
<reference evidence="2 3" key="1">
    <citation type="journal article" date="2013" name="Nat. Commun.">
        <title>The evolution and pathogenic mechanisms of the rice sheath blight pathogen.</title>
        <authorList>
            <person name="Zheng A."/>
            <person name="Lin R."/>
            <person name="Xu L."/>
            <person name="Qin P."/>
            <person name="Tang C."/>
            <person name="Ai P."/>
            <person name="Zhang D."/>
            <person name="Liu Y."/>
            <person name="Sun Z."/>
            <person name="Feng H."/>
            <person name="Wang Y."/>
            <person name="Chen Y."/>
            <person name="Liang X."/>
            <person name="Fu R."/>
            <person name="Li Q."/>
            <person name="Zhang J."/>
            <person name="Yu X."/>
            <person name="Xie Z."/>
            <person name="Ding L."/>
            <person name="Guan P."/>
            <person name="Tang J."/>
            <person name="Liang Y."/>
            <person name="Wang S."/>
            <person name="Deng Q."/>
            <person name="Li S."/>
            <person name="Zhu J."/>
            <person name="Wang L."/>
            <person name="Liu H."/>
            <person name="Li P."/>
        </authorList>
    </citation>
    <scope>NUCLEOTIDE SEQUENCE [LARGE SCALE GENOMIC DNA]</scope>
    <source>
        <strain evidence="3">AG-1 IA</strain>
    </source>
</reference>
<dbReference type="SUPFAM" id="SSF56300">
    <property type="entry name" value="Metallo-dependent phosphatases"/>
    <property type="match status" value="1"/>
</dbReference>
<proteinExistence type="predicted"/>
<dbReference type="AlphaFoldDB" id="L8X4G9"/>
<dbReference type="InterPro" id="IPR000979">
    <property type="entry name" value="Phosphodiesterase_MJ0936/Vps29"/>
</dbReference>
<feature type="region of interest" description="Disordered" evidence="1">
    <location>
        <begin position="112"/>
        <end position="131"/>
    </location>
</feature>
<dbReference type="Proteomes" id="UP000011668">
    <property type="component" value="Unassembled WGS sequence"/>
</dbReference>
<feature type="region of interest" description="Disordered" evidence="1">
    <location>
        <begin position="1"/>
        <end position="21"/>
    </location>
</feature>
<gene>
    <name evidence="2" type="ORF">AG1IA_00775</name>
</gene>
<dbReference type="Gene3D" id="3.60.21.10">
    <property type="match status" value="1"/>
</dbReference>
<accession>L8X4G9</accession>
<dbReference type="HOGENOM" id="CLU_438169_0_0_1"/>